<evidence type="ECO:0000256" key="1">
    <source>
        <dbReference type="ARBA" id="ARBA00009067"/>
    </source>
</evidence>
<keyword evidence="4" id="KW-0482">Metalloprotease</keyword>
<keyword evidence="5" id="KW-1185">Reference proteome</keyword>
<keyword evidence="2" id="KW-0472">Membrane</keyword>
<keyword evidence="2" id="KW-0812">Transmembrane</keyword>
<feature type="transmembrane region" description="Helical" evidence="2">
    <location>
        <begin position="81"/>
        <end position="100"/>
    </location>
</feature>
<evidence type="ECO:0000313" key="4">
    <source>
        <dbReference type="EMBL" id="MBP1041047.1"/>
    </source>
</evidence>
<dbReference type="GO" id="GO:0080120">
    <property type="term" value="P:CAAX-box protein maturation"/>
    <property type="evidence" value="ECO:0007669"/>
    <property type="project" value="UniProtKB-ARBA"/>
</dbReference>
<feature type="transmembrane region" description="Helical" evidence="2">
    <location>
        <begin position="7"/>
        <end position="25"/>
    </location>
</feature>
<dbReference type="PANTHER" id="PTHR36435:SF1">
    <property type="entry name" value="CAAX AMINO TERMINAL PROTEASE FAMILY PROTEIN"/>
    <property type="match status" value="1"/>
</dbReference>
<gene>
    <name evidence="4" type="ORF">I6N95_08530</name>
</gene>
<reference evidence="4" key="1">
    <citation type="submission" date="2020-12" db="EMBL/GenBank/DDBJ databases">
        <title>Vagococcus allomyrinae sp. nov. and Enterococcus lavae sp. nov., isolated from the larvae of Allomyrina dichotoma.</title>
        <authorList>
            <person name="Lee S.D."/>
        </authorList>
    </citation>
    <scope>NUCLEOTIDE SEQUENCE</scope>
    <source>
        <strain evidence="4">BWB3-3</strain>
    </source>
</reference>
<comment type="caution">
    <text evidence="4">The sequence shown here is derived from an EMBL/GenBank/DDBJ whole genome shotgun (WGS) entry which is preliminary data.</text>
</comment>
<dbReference type="RefSeq" id="WP_209526687.1">
    <property type="nucleotide sequence ID" value="NZ_JAEEGA010000004.1"/>
</dbReference>
<dbReference type="GO" id="GO:0004175">
    <property type="term" value="F:endopeptidase activity"/>
    <property type="evidence" value="ECO:0007669"/>
    <property type="project" value="UniProtKB-ARBA"/>
</dbReference>
<feature type="transmembrane region" description="Helical" evidence="2">
    <location>
        <begin position="45"/>
        <end position="69"/>
    </location>
</feature>
<organism evidence="4 5">
    <name type="scientific">Vagococcus allomyrinae</name>
    <dbReference type="NCBI Taxonomy" id="2794353"/>
    <lineage>
        <taxon>Bacteria</taxon>
        <taxon>Bacillati</taxon>
        <taxon>Bacillota</taxon>
        <taxon>Bacilli</taxon>
        <taxon>Lactobacillales</taxon>
        <taxon>Enterococcaceae</taxon>
        <taxon>Vagococcus</taxon>
    </lineage>
</organism>
<feature type="domain" description="CAAX prenyl protease 2/Lysostaphin resistance protein A-like" evidence="3">
    <location>
        <begin position="109"/>
        <end position="212"/>
    </location>
</feature>
<dbReference type="PANTHER" id="PTHR36435">
    <property type="entry name" value="SLR1288 PROTEIN"/>
    <property type="match status" value="1"/>
</dbReference>
<evidence type="ECO:0000259" key="3">
    <source>
        <dbReference type="Pfam" id="PF02517"/>
    </source>
</evidence>
<dbReference type="InterPro" id="IPR052710">
    <property type="entry name" value="CAAX_protease"/>
</dbReference>
<keyword evidence="4" id="KW-0645">Protease</keyword>
<dbReference type="InterPro" id="IPR003675">
    <property type="entry name" value="Rce1/LyrA-like_dom"/>
</dbReference>
<comment type="similarity">
    <text evidence="1">Belongs to the UPF0177 family.</text>
</comment>
<evidence type="ECO:0000256" key="2">
    <source>
        <dbReference type="SAM" id="Phobius"/>
    </source>
</evidence>
<dbReference type="Proteomes" id="UP000674938">
    <property type="component" value="Unassembled WGS sequence"/>
</dbReference>
<keyword evidence="4" id="KW-0378">Hydrolase</keyword>
<feature type="transmembrane region" description="Helical" evidence="2">
    <location>
        <begin position="139"/>
        <end position="159"/>
    </location>
</feature>
<evidence type="ECO:0000313" key="5">
    <source>
        <dbReference type="Proteomes" id="UP000674938"/>
    </source>
</evidence>
<sequence length="218" mass="24331">MERSKKIIGPILIVILYLVYFYFYLACVWQNGGIIKVKDVTAANLSVKLLGDFLGNLAMPLVLILGTWFQDKSLKKIGLTLTRPFLIGGLAILYLVMFIVNQDFSLTGFYQAFFYLVVVAFSEEVIFRGYLFSKIEEEYGFWIGAIISGMLFGAAHAFLPSIINEANLVTLFKGMLSEMIGQGILGGAIFAILYKKSGTLFVPILVHAIFDYLSVVFN</sequence>
<dbReference type="Pfam" id="PF02517">
    <property type="entry name" value="Rce1-like"/>
    <property type="match status" value="1"/>
</dbReference>
<feature type="transmembrane region" description="Helical" evidence="2">
    <location>
        <begin position="200"/>
        <end position="217"/>
    </location>
</feature>
<keyword evidence="2" id="KW-1133">Transmembrane helix</keyword>
<feature type="transmembrane region" description="Helical" evidence="2">
    <location>
        <begin position="112"/>
        <end position="132"/>
    </location>
</feature>
<proteinExistence type="inferred from homology"/>
<dbReference type="AlphaFoldDB" id="A0A940P416"/>
<accession>A0A940P416</accession>
<name>A0A940P416_9ENTE</name>
<protein>
    <submittedName>
        <fullName evidence="4">CPBP family intramembrane metalloprotease</fullName>
    </submittedName>
</protein>
<feature type="transmembrane region" description="Helical" evidence="2">
    <location>
        <begin position="171"/>
        <end position="193"/>
    </location>
</feature>
<dbReference type="GO" id="GO:0008237">
    <property type="term" value="F:metallopeptidase activity"/>
    <property type="evidence" value="ECO:0007669"/>
    <property type="project" value="UniProtKB-KW"/>
</dbReference>
<dbReference type="EMBL" id="JAEEGA010000004">
    <property type="protein sequence ID" value="MBP1041047.1"/>
    <property type="molecule type" value="Genomic_DNA"/>
</dbReference>